<comment type="subcellular location">
    <subcellularLocation>
        <location evidence="11">Mitochondrion inner membrane</location>
    </subcellularLocation>
</comment>
<accession>A0AAD9R9W1</accession>
<evidence type="ECO:0000256" key="2">
    <source>
        <dbReference type="ARBA" id="ARBA00005073"/>
    </source>
</evidence>
<proteinExistence type="inferred from homology"/>
<evidence type="ECO:0000256" key="7">
    <source>
        <dbReference type="ARBA" id="ARBA00023002"/>
    </source>
</evidence>
<dbReference type="GO" id="GO:0006782">
    <property type="term" value="P:protoporphyrinogen IX biosynthetic process"/>
    <property type="evidence" value="ECO:0007669"/>
    <property type="project" value="UniProtKB-UniRule"/>
</dbReference>
<comment type="catalytic activity">
    <reaction evidence="10 11">
        <text>protoporphyrinogen IX + 3 O2 = protoporphyrin IX + 3 H2O2</text>
        <dbReference type="Rhea" id="RHEA:25576"/>
        <dbReference type="ChEBI" id="CHEBI:15379"/>
        <dbReference type="ChEBI" id="CHEBI:16240"/>
        <dbReference type="ChEBI" id="CHEBI:57306"/>
        <dbReference type="ChEBI" id="CHEBI:57307"/>
        <dbReference type="EC" id="1.3.3.4"/>
    </reaction>
</comment>
<comment type="pathway">
    <text evidence="2 11">Porphyrin-containing compound metabolism; protoporphyrin-IX biosynthesis; protoporphyrin-IX from protoporphyrinogen-IX: step 1/1.</text>
</comment>
<evidence type="ECO:0000256" key="3">
    <source>
        <dbReference type="ARBA" id="ARBA00010551"/>
    </source>
</evidence>
<dbReference type="Gene3D" id="3.50.50.60">
    <property type="entry name" value="FAD/NAD(P)-binding domain"/>
    <property type="match status" value="1"/>
</dbReference>
<reference evidence="13" key="2">
    <citation type="journal article" date="2023" name="Commun. Biol.">
        <title>Intrasexual cuticular hydrocarbon dimorphism in a wasp sheds light on hydrocarbon biosynthesis genes in Hymenoptera.</title>
        <authorList>
            <person name="Moris V.C."/>
            <person name="Podsiadlowski L."/>
            <person name="Martin S."/>
            <person name="Oeyen J.P."/>
            <person name="Donath A."/>
            <person name="Petersen M."/>
            <person name="Wilbrandt J."/>
            <person name="Misof B."/>
            <person name="Liedtke D."/>
            <person name="Thamm M."/>
            <person name="Scheiner R."/>
            <person name="Schmitt T."/>
            <person name="Niehuis O."/>
        </authorList>
    </citation>
    <scope>NUCLEOTIDE SEQUENCE</scope>
    <source>
        <strain evidence="13">GBR_01_08_01A</strain>
    </source>
</reference>
<protein>
    <recommendedName>
        <fullName evidence="4 11">Protoporphyrinogen oxidase</fullName>
        <ecNumber evidence="4 11">1.3.3.4</ecNumber>
    </recommendedName>
</protein>
<sequence length="436" mass="48151">MFKKIAIKMTVVLGGGMAGLSAAYYALKNPKLGPLTVLEASNRLGGWIQSHELPKGIIFEKGPRTIRCLDLGGKNTLNLLDDLQLADKIIPIKADHPSATNRMIYAKNRLHLLPNSARSLMEPNTLLKRPLASILIKDFKAPKVVKDDESLYSFTARRLGTDIADYIISPMICGICAGDAKEISVNFLMKPLFEAEQQYGSIAKGVFMNACKGKYFQSKDSKINLSNLAKKAHSENWVVWSLKGGLEQLPRLLGNNLHTKGVDIQLNSHCEKIFFHPDHVELTVNGEVRKCSHVISGLPAKTLAKLLEEQHPELAAQLNKIPMVTVAVVNLQFPDKILPIEAFGFLVPPKENKPILGVIFDSCVFPQDSSTVLTVMMGGAWFEQYFGKNPSNEHLLDIAIKEVKNILNVKKDPIAYNVAILKDLSLSHCVALLTKV</sequence>
<dbReference type="SUPFAM" id="SSF54373">
    <property type="entry name" value="FAD-linked reductases, C-terminal domain"/>
    <property type="match status" value="1"/>
</dbReference>
<dbReference type="Pfam" id="PF01593">
    <property type="entry name" value="Amino_oxidase"/>
    <property type="match status" value="1"/>
</dbReference>
<evidence type="ECO:0000256" key="8">
    <source>
        <dbReference type="ARBA" id="ARBA00023133"/>
    </source>
</evidence>
<dbReference type="InterPro" id="IPR002937">
    <property type="entry name" value="Amino_oxidase"/>
</dbReference>
<evidence type="ECO:0000256" key="10">
    <source>
        <dbReference type="ARBA" id="ARBA00047554"/>
    </source>
</evidence>
<evidence type="ECO:0000256" key="4">
    <source>
        <dbReference type="ARBA" id="ARBA00012867"/>
    </source>
</evidence>
<evidence type="ECO:0000256" key="11">
    <source>
        <dbReference type="RuleBase" id="RU367069"/>
    </source>
</evidence>
<dbReference type="SUPFAM" id="SSF51905">
    <property type="entry name" value="FAD/NAD(P)-binding domain"/>
    <property type="match status" value="1"/>
</dbReference>
<dbReference type="EC" id="1.3.3.4" evidence="4 11"/>
<dbReference type="PANTHER" id="PTHR42923">
    <property type="entry name" value="PROTOPORPHYRINOGEN OXIDASE"/>
    <property type="match status" value="1"/>
</dbReference>
<name>A0AAD9R9W1_9HYME</name>
<dbReference type="InterPro" id="IPR050464">
    <property type="entry name" value="Zeta_carotene_desat/Oxidored"/>
</dbReference>
<comment type="function">
    <text evidence="1 11">Catalyzes the 6-electron oxidation of protoporphyrinogen-IX to form protoporphyrin-IX.</text>
</comment>
<feature type="domain" description="Amine oxidase" evidence="12">
    <location>
        <begin position="17"/>
        <end position="417"/>
    </location>
</feature>
<evidence type="ECO:0000259" key="12">
    <source>
        <dbReference type="Pfam" id="PF01593"/>
    </source>
</evidence>
<keyword evidence="9 11" id="KW-0627">Porphyrin biosynthesis</keyword>
<dbReference type="PANTHER" id="PTHR42923:SF3">
    <property type="entry name" value="PROTOPORPHYRINOGEN OXIDASE"/>
    <property type="match status" value="1"/>
</dbReference>
<reference evidence="13" key="1">
    <citation type="submission" date="2021-08" db="EMBL/GenBank/DDBJ databases">
        <authorList>
            <person name="Misof B."/>
            <person name="Oliver O."/>
            <person name="Podsiadlowski L."/>
            <person name="Donath A."/>
            <person name="Peters R."/>
            <person name="Mayer C."/>
            <person name="Rust J."/>
            <person name="Gunkel S."/>
            <person name="Lesny P."/>
            <person name="Martin S."/>
            <person name="Oeyen J.P."/>
            <person name="Petersen M."/>
            <person name="Panagiotis P."/>
            <person name="Wilbrandt J."/>
            <person name="Tanja T."/>
        </authorList>
    </citation>
    <scope>NUCLEOTIDE SEQUENCE</scope>
    <source>
        <strain evidence="13">GBR_01_08_01A</strain>
        <tissue evidence="13">Thorax + abdomen</tissue>
    </source>
</reference>
<evidence type="ECO:0000256" key="6">
    <source>
        <dbReference type="ARBA" id="ARBA00022827"/>
    </source>
</evidence>
<keyword evidence="5 11" id="KW-0285">Flavoprotein</keyword>
<dbReference type="EMBL" id="JAIFRP010004408">
    <property type="protein sequence ID" value="KAK2575775.1"/>
    <property type="molecule type" value="Genomic_DNA"/>
</dbReference>
<dbReference type="Proteomes" id="UP001258017">
    <property type="component" value="Unassembled WGS sequence"/>
</dbReference>
<evidence type="ECO:0000313" key="14">
    <source>
        <dbReference type="Proteomes" id="UP001258017"/>
    </source>
</evidence>
<evidence type="ECO:0000256" key="1">
    <source>
        <dbReference type="ARBA" id="ARBA00002600"/>
    </source>
</evidence>
<dbReference type="GO" id="GO:0005743">
    <property type="term" value="C:mitochondrial inner membrane"/>
    <property type="evidence" value="ECO:0007669"/>
    <property type="project" value="UniProtKB-SubCell"/>
</dbReference>
<dbReference type="GO" id="GO:0004729">
    <property type="term" value="F:oxygen-dependent protoporphyrinogen oxidase activity"/>
    <property type="evidence" value="ECO:0007669"/>
    <property type="project" value="UniProtKB-UniRule"/>
</dbReference>
<organism evidence="13 14">
    <name type="scientific">Odynerus spinipes</name>
    <dbReference type="NCBI Taxonomy" id="1348599"/>
    <lineage>
        <taxon>Eukaryota</taxon>
        <taxon>Metazoa</taxon>
        <taxon>Ecdysozoa</taxon>
        <taxon>Arthropoda</taxon>
        <taxon>Hexapoda</taxon>
        <taxon>Insecta</taxon>
        <taxon>Pterygota</taxon>
        <taxon>Neoptera</taxon>
        <taxon>Endopterygota</taxon>
        <taxon>Hymenoptera</taxon>
        <taxon>Apocrita</taxon>
        <taxon>Aculeata</taxon>
        <taxon>Vespoidea</taxon>
        <taxon>Vespidae</taxon>
        <taxon>Eumeninae</taxon>
        <taxon>Odynerus</taxon>
    </lineage>
</organism>
<dbReference type="NCBIfam" id="TIGR00562">
    <property type="entry name" value="proto_IX_ox"/>
    <property type="match status" value="1"/>
</dbReference>
<dbReference type="InterPro" id="IPR004572">
    <property type="entry name" value="Protoporphyrinogen_oxidase"/>
</dbReference>
<evidence type="ECO:0000256" key="5">
    <source>
        <dbReference type="ARBA" id="ARBA00022630"/>
    </source>
</evidence>
<keyword evidence="6 11" id="KW-0274">FAD</keyword>
<evidence type="ECO:0000313" key="13">
    <source>
        <dbReference type="EMBL" id="KAK2575775.1"/>
    </source>
</evidence>
<comment type="similarity">
    <text evidence="3 11">Belongs to the protoporphyrinogen/coproporphyrinogen oxidase family. Protoporphyrinogen oxidase subfamily.</text>
</comment>
<dbReference type="AlphaFoldDB" id="A0AAD9R9W1"/>
<gene>
    <name evidence="13" type="ORF">KPH14_007160</name>
</gene>
<dbReference type="InterPro" id="IPR036188">
    <property type="entry name" value="FAD/NAD-bd_sf"/>
</dbReference>
<keyword evidence="8 11" id="KW-0350">Heme biosynthesis</keyword>
<evidence type="ECO:0000256" key="9">
    <source>
        <dbReference type="ARBA" id="ARBA00023244"/>
    </source>
</evidence>
<comment type="caution">
    <text evidence="13">The sequence shown here is derived from an EMBL/GenBank/DDBJ whole genome shotgun (WGS) entry which is preliminary data.</text>
</comment>
<keyword evidence="14" id="KW-1185">Reference proteome</keyword>
<comment type="cofactor">
    <cofactor evidence="11">
        <name>FAD</name>
        <dbReference type="ChEBI" id="CHEBI:57692"/>
    </cofactor>
    <text evidence="11">Binds 1 FAD per subunit.</text>
</comment>
<keyword evidence="7 11" id="KW-0560">Oxidoreductase</keyword>